<dbReference type="PANTHER" id="PTHR44936:SF10">
    <property type="entry name" value="SENSOR PROTEIN RSTB"/>
    <property type="match status" value="1"/>
</dbReference>
<evidence type="ECO:0000256" key="4">
    <source>
        <dbReference type="ARBA" id="ARBA00022475"/>
    </source>
</evidence>
<dbReference type="InterPro" id="IPR005467">
    <property type="entry name" value="His_kinase_dom"/>
</dbReference>
<evidence type="ECO:0000256" key="3">
    <source>
        <dbReference type="ARBA" id="ARBA00012438"/>
    </source>
</evidence>
<dbReference type="Gene3D" id="3.30.565.10">
    <property type="entry name" value="Histidine kinase-like ATPase, C-terminal domain"/>
    <property type="match status" value="1"/>
</dbReference>
<keyword evidence="13" id="KW-1185">Reference proteome</keyword>
<evidence type="ECO:0000256" key="6">
    <source>
        <dbReference type="ARBA" id="ARBA00022679"/>
    </source>
</evidence>
<keyword evidence="9" id="KW-0067">ATP-binding</keyword>
<dbReference type="EC" id="2.7.13.3" evidence="3"/>
<evidence type="ECO:0000259" key="11">
    <source>
        <dbReference type="PROSITE" id="PS50109"/>
    </source>
</evidence>
<protein>
    <recommendedName>
        <fullName evidence="3">histidine kinase</fullName>
        <ecNumber evidence="3">2.7.13.3</ecNumber>
    </recommendedName>
</protein>
<reference evidence="12 13" key="1">
    <citation type="submission" date="2015-03" db="EMBL/GenBank/DDBJ databases">
        <title>Draft genome sequences of two protease-producing strains of Arsukibacterium isolated from two cold and alkaline environments.</title>
        <authorList>
            <person name="Lylloff J.E."/>
            <person name="Skov L.B."/>
            <person name="Jepsen M."/>
            <person name="Hallin P.F."/>
            <person name="Sorensen S.J."/>
            <person name="Stougaard P."/>
            <person name="Glaring M.A."/>
        </authorList>
    </citation>
    <scope>NUCLEOTIDE SEQUENCE [LARGE SCALE GENOMIC DNA]</scope>
    <source>
        <strain evidence="12 13">GCM72</strain>
    </source>
</reference>
<evidence type="ECO:0000313" key="12">
    <source>
        <dbReference type="EMBL" id="KKO44358.1"/>
    </source>
</evidence>
<dbReference type="AlphaFoldDB" id="A0A0M2V5B7"/>
<dbReference type="Gene3D" id="1.10.287.130">
    <property type="match status" value="1"/>
</dbReference>
<proteinExistence type="predicted"/>
<dbReference type="GO" id="GO:0005886">
    <property type="term" value="C:plasma membrane"/>
    <property type="evidence" value="ECO:0007669"/>
    <property type="project" value="UniProtKB-SubCell"/>
</dbReference>
<name>A0A0M2V5B7_9GAMM</name>
<accession>A0A0M2V5B7</accession>
<dbReference type="Pfam" id="PF00512">
    <property type="entry name" value="HisKA"/>
    <property type="match status" value="1"/>
</dbReference>
<keyword evidence="5" id="KW-0597">Phosphoprotein</keyword>
<dbReference type="Pfam" id="PF02518">
    <property type="entry name" value="HATPase_c"/>
    <property type="match status" value="1"/>
</dbReference>
<dbReference type="InterPro" id="IPR036890">
    <property type="entry name" value="HATPase_C_sf"/>
</dbReference>
<evidence type="ECO:0000256" key="8">
    <source>
        <dbReference type="ARBA" id="ARBA00022777"/>
    </source>
</evidence>
<comment type="subcellular location">
    <subcellularLocation>
        <location evidence="2">Cell membrane</location>
        <topology evidence="2">Multi-pass membrane protein</topology>
    </subcellularLocation>
</comment>
<keyword evidence="4" id="KW-1003">Cell membrane</keyword>
<evidence type="ECO:0000256" key="2">
    <source>
        <dbReference type="ARBA" id="ARBA00004651"/>
    </source>
</evidence>
<keyword evidence="8 12" id="KW-0418">Kinase</keyword>
<dbReference type="SUPFAM" id="SSF55874">
    <property type="entry name" value="ATPase domain of HSP90 chaperone/DNA topoisomerase II/histidine kinase"/>
    <property type="match status" value="1"/>
</dbReference>
<dbReference type="SUPFAM" id="SSF47384">
    <property type="entry name" value="Homodimeric domain of signal transducing histidine kinase"/>
    <property type="match status" value="1"/>
</dbReference>
<comment type="catalytic activity">
    <reaction evidence="1">
        <text>ATP + protein L-histidine = ADP + protein N-phospho-L-histidine.</text>
        <dbReference type="EC" id="2.7.13.3"/>
    </reaction>
</comment>
<dbReference type="InterPro" id="IPR003594">
    <property type="entry name" value="HATPase_dom"/>
</dbReference>
<dbReference type="EMBL" id="LAHO01000017">
    <property type="protein sequence ID" value="KKO44358.1"/>
    <property type="molecule type" value="Genomic_DNA"/>
</dbReference>
<keyword evidence="10" id="KW-0812">Transmembrane</keyword>
<dbReference type="InterPro" id="IPR036097">
    <property type="entry name" value="HisK_dim/P_sf"/>
</dbReference>
<dbReference type="CDD" id="cd00082">
    <property type="entry name" value="HisKA"/>
    <property type="match status" value="1"/>
</dbReference>
<dbReference type="PRINTS" id="PR00344">
    <property type="entry name" value="BCTRLSENSOR"/>
</dbReference>
<dbReference type="SMART" id="SM00387">
    <property type="entry name" value="HATPase_c"/>
    <property type="match status" value="1"/>
</dbReference>
<dbReference type="GO" id="GO:0000155">
    <property type="term" value="F:phosphorelay sensor kinase activity"/>
    <property type="evidence" value="ECO:0007669"/>
    <property type="project" value="InterPro"/>
</dbReference>
<dbReference type="PROSITE" id="PS50109">
    <property type="entry name" value="HIS_KIN"/>
    <property type="match status" value="1"/>
</dbReference>
<sequence length="404" mass="46203">MHRLFLHFYLFLFLVLLGLGWAVDQLWQYAQGDQPPALIDTLAEQLALVMRLPEAQWASHLGLPYQAVAADSVSWQSAEWQLLQQNHLLPLFQDNSVFFYGLRDEQLWLIGPLALNEREGFDWFSILFFGLLAVAVALWLWPVARDIRFLQQGLQRFGKGQPAELQLPARSFIAPIADSFQQMSQQIISLLELQREMTHAVSHELRTPIARLKFALEMAVQLPEQDKQLMLQDVRELQQLVDEMLDYAKLQSHQLNLKMQQVDLTELIHNVAEKLAPLPGASIELQLPVNAMCYCDAHYLERALQNLLVNAKRYARQRIVVDVKAHQGYWQISVNDDGPGIAPERRAEVLKPFHRLEQSRNREEGGFGLGLAIVQRIVQWHQGKLLISDSPFGGASFQLLLPVS</sequence>
<keyword evidence="6" id="KW-0808">Transferase</keyword>
<keyword evidence="7" id="KW-0547">Nucleotide-binding</keyword>
<comment type="caution">
    <text evidence="12">The sequence shown here is derived from an EMBL/GenBank/DDBJ whole genome shotgun (WGS) entry which is preliminary data.</text>
</comment>
<evidence type="ECO:0000256" key="1">
    <source>
        <dbReference type="ARBA" id="ARBA00000085"/>
    </source>
</evidence>
<dbReference type="RefSeq" id="WP_046558760.1">
    <property type="nucleotide sequence ID" value="NZ_LAHO01000017.1"/>
</dbReference>
<organism evidence="12 13">
    <name type="scientific">Arsukibacterium ikkense</name>
    <dbReference type="NCBI Taxonomy" id="336831"/>
    <lineage>
        <taxon>Bacteria</taxon>
        <taxon>Pseudomonadati</taxon>
        <taxon>Pseudomonadota</taxon>
        <taxon>Gammaproteobacteria</taxon>
        <taxon>Chromatiales</taxon>
        <taxon>Chromatiaceae</taxon>
        <taxon>Arsukibacterium</taxon>
    </lineage>
</organism>
<feature type="domain" description="Histidine kinase" evidence="11">
    <location>
        <begin position="200"/>
        <end position="404"/>
    </location>
</feature>
<evidence type="ECO:0000256" key="5">
    <source>
        <dbReference type="ARBA" id="ARBA00022553"/>
    </source>
</evidence>
<dbReference type="PATRIC" id="fig|336831.14.peg.607"/>
<evidence type="ECO:0000313" key="13">
    <source>
        <dbReference type="Proteomes" id="UP000034228"/>
    </source>
</evidence>
<dbReference type="PANTHER" id="PTHR44936">
    <property type="entry name" value="SENSOR PROTEIN CREC"/>
    <property type="match status" value="1"/>
</dbReference>
<gene>
    <name evidence="12" type="ORF">WG68_16165</name>
</gene>
<keyword evidence="10" id="KW-0472">Membrane</keyword>
<dbReference type="InterPro" id="IPR003661">
    <property type="entry name" value="HisK_dim/P_dom"/>
</dbReference>
<dbReference type="STRING" id="336831.WG68_16165"/>
<evidence type="ECO:0000256" key="7">
    <source>
        <dbReference type="ARBA" id="ARBA00022741"/>
    </source>
</evidence>
<keyword evidence="10" id="KW-1133">Transmembrane helix</keyword>
<evidence type="ECO:0000256" key="9">
    <source>
        <dbReference type="ARBA" id="ARBA00022840"/>
    </source>
</evidence>
<dbReference type="OrthoDB" id="9804645at2"/>
<dbReference type="InterPro" id="IPR050980">
    <property type="entry name" value="2C_sensor_his_kinase"/>
</dbReference>
<dbReference type="Proteomes" id="UP000034228">
    <property type="component" value="Unassembled WGS sequence"/>
</dbReference>
<dbReference type="GO" id="GO:0005524">
    <property type="term" value="F:ATP binding"/>
    <property type="evidence" value="ECO:0007669"/>
    <property type="project" value="UniProtKB-KW"/>
</dbReference>
<feature type="transmembrane region" description="Helical" evidence="10">
    <location>
        <begin position="123"/>
        <end position="141"/>
    </location>
</feature>
<dbReference type="SMART" id="SM00388">
    <property type="entry name" value="HisKA"/>
    <property type="match status" value="1"/>
</dbReference>
<dbReference type="InterPro" id="IPR004358">
    <property type="entry name" value="Sig_transdc_His_kin-like_C"/>
</dbReference>
<evidence type="ECO:0000256" key="10">
    <source>
        <dbReference type="SAM" id="Phobius"/>
    </source>
</evidence>